<reference evidence="1 2" key="1">
    <citation type="submission" date="2020-03" db="EMBL/GenBank/DDBJ databases">
        <title>Two novel Motilibacter sp.</title>
        <authorList>
            <person name="Liu S."/>
        </authorList>
    </citation>
    <scope>NUCLEOTIDE SEQUENCE [LARGE SCALE GENOMIC DNA]</scope>
    <source>
        <strain evidence="1 2">E257</strain>
    </source>
</reference>
<organism evidence="1 2">
    <name type="scientific">Motilibacter deserti</name>
    <dbReference type="NCBI Taxonomy" id="2714956"/>
    <lineage>
        <taxon>Bacteria</taxon>
        <taxon>Bacillati</taxon>
        <taxon>Actinomycetota</taxon>
        <taxon>Actinomycetes</taxon>
        <taxon>Motilibacterales</taxon>
        <taxon>Motilibacteraceae</taxon>
        <taxon>Motilibacter</taxon>
    </lineage>
</organism>
<dbReference type="Proteomes" id="UP000800981">
    <property type="component" value="Unassembled WGS sequence"/>
</dbReference>
<gene>
    <name evidence="1" type="ORF">G9H71_03805</name>
</gene>
<accession>A0ABX0GT29</accession>
<evidence type="ECO:0000313" key="2">
    <source>
        <dbReference type="Proteomes" id="UP000800981"/>
    </source>
</evidence>
<dbReference type="RefSeq" id="WP_166278025.1">
    <property type="nucleotide sequence ID" value="NZ_JAANNP010000001.1"/>
</dbReference>
<comment type="caution">
    <text evidence="1">The sequence shown here is derived from an EMBL/GenBank/DDBJ whole genome shotgun (WGS) entry which is preliminary data.</text>
</comment>
<dbReference type="EMBL" id="JAANNP010000001">
    <property type="protein sequence ID" value="NHC12900.1"/>
    <property type="molecule type" value="Genomic_DNA"/>
</dbReference>
<sequence length="121" mass="12316">MERQAPAANSGVYVGGDFTNSGNAAVGHGASVNVGADPGTEAALARTRELARLVAAPEYDRYPGALAARSQLGRLLETLDDDPRSPEVTTLASMVSGNLSEVAGVSDALAAMREAFGRLAG</sequence>
<proteinExistence type="predicted"/>
<protein>
    <submittedName>
        <fullName evidence="1">Uncharacterized protein</fullName>
    </submittedName>
</protein>
<evidence type="ECO:0000313" key="1">
    <source>
        <dbReference type="EMBL" id="NHC12900.1"/>
    </source>
</evidence>
<name>A0ABX0GT29_9ACTN</name>
<keyword evidence="2" id="KW-1185">Reference proteome</keyword>